<dbReference type="AlphaFoldDB" id="A0A6H5IG30"/>
<sequence length="415" mass="47807">MFEDCLYSARGPDLQEEEDQKEEPDPIYYYKIIKYKSQLKKRKKLDPKSKRIVKRSSCQLDQKLFNENVARFILDNMLAFRLVESVTLRKIFDDEDDENELLLLSDGNDGNDNDDSNSVDSDDDDESAIMCQDEGLDVSSLLSRHFRCASHTLNLIATTDTYKLIKNNKLDQRSSHCPRRPQSTRLRASLAFSPSRNSMPSLLKLLPFLIRVLRRHLAHSRSSGRRPVQTCSESVDAALRTRVALPSSHTLTLHRGYYSNTYTFRPGTYNISPRRRELIYAVFIYLADTHESLSLTVIHPRYTAATTITRIHSVPGPIIEARADTTHIRRALIHSRRIQVTFSNSHTLTLHRGYYNNTYTFRPGTYNISPRRRELIYAVFIYLADTHESLSLTVIHPRYTAATTITRIHSVPGLQ</sequence>
<proteinExistence type="predicted"/>
<accession>A0A6H5IG30</accession>
<organism evidence="2 3">
    <name type="scientific">Trichogramma brassicae</name>
    <dbReference type="NCBI Taxonomy" id="86971"/>
    <lineage>
        <taxon>Eukaryota</taxon>
        <taxon>Metazoa</taxon>
        <taxon>Ecdysozoa</taxon>
        <taxon>Arthropoda</taxon>
        <taxon>Hexapoda</taxon>
        <taxon>Insecta</taxon>
        <taxon>Pterygota</taxon>
        <taxon>Neoptera</taxon>
        <taxon>Endopterygota</taxon>
        <taxon>Hymenoptera</taxon>
        <taxon>Apocrita</taxon>
        <taxon>Proctotrupomorpha</taxon>
        <taxon>Chalcidoidea</taxon>
        <taxon>Trichogrammatidae</taxon>
        <taxon>Trichogramma</taxon>
    </lineage>
</organism>
<evidence type="ECO:0000313" key="2">
    <source>
        <dbReference type="EMBL" id="CAB0034390.1"/>
    </source>
</evidence>
<feature type="region of interest" description="Disordered" evidence="1">
    <location>
        <begin position="1"/>
        <end position="23"/>
    </location>
</feature>
<gene>
    <name evidence="2" type="ORF">TBRA_LOCUS6288</name>
</gene>
<feature type="region of interest" description="Disordered" evidence="1">
    <location>
        <begin position="102"/>
        <end position="126"/>
    </location>
</feature>
<dbReference type="EMBL" id="CADCXV010000740">
    <property type="protein sequence ID" value="CAB0034390.1"/>
    <property type="molecule type" value="Genomic_DNA"/>
</dbReference>
<name>A0A6H5IG30_9HYME</name>
<protein>
    <submittedName>
        <fullName evidence="2">Uncharacterized protein</fullName>
    </submittedName>
</protein>
<evidence type="ECO:0000313" key="3">
    <source>
        <dbReference type="Proteomes" id="UP000479190"/>
    </source>
</evidence>
<reference evidence="2 3" key="1">
    <citation type="submission" date="2020-02" db="EMBL/GenBank/DDBJ databases">
        <authorList>
            <person name="Ferguson B K."/>
        </authorList>
    </citation>
    <scope>NUCLEOTIDE SEQUENCE [LARGE SCALE GENOMIC DNA]</scope>
</reference>
<dbReference type="Proteomes" id="UP000479190">
    <property type="component" value="Unassembled WGS sequence"/>
</dbReference>
<evidence type="ECO:0000256" key="1">
    <source>
        <dbReference type="SAM" id="MobiDB-lite"/>
    </source>
</evidence>
<feature type="compositionally biased region" description="Acidic residues" evidence="1">
    <location>
        <begin position="109"/>
        <end position="126"/>
    </location>
</feature>
<dbReference type="OrthoDB" id="10057873at2759"/>
<keyword evidence="3" id="KW-1185">Reference proteome</keyword>